<dbReference type="HOGENOM" id="CLU_2506653_0_0_9"/>
<dbReference type="AlphaFoldDB" id="V2Y0Q2"/>
<dbReference type="RefSeq" id="WP_023356021.1">
    <property type="nucleotide sequence ID" value="NZ_KI535371.1"/>
</dbReference>
<comment type="caution">
    <text evidence="1">The sequence shown here is derived from an EMBL/GenBank/DDBJ whole genome shotgun (WGS) entry which is preliminary data.</text>
</comment>
<keyword evidence="2" id="KW-1185">Reference proteome</keyword>
<dbReference type="STRING" id="592026.GCWU0000282_003183"/>
<sequence>MDSKITLLLKTVHNPQYYIYYFGGKDKAEKYLNKILKEDKFKNKYINFYNKLKEMTREEASQVSNEFNGAGLIKFAYLNGLEMIA</sequence>
<dbReference type="EMBL" id="ACIL03000021">
    <property type="protein sequence ID" value="ESL01622.1"/>
    <property type="molecule type" value="Genomic_DNA"/>
</dbReference>
<name>V2Y0Q2_9FIRM</name>
<gene>
    <name evidence="1" type="ORF">GCWU0000282_003183</name>
</gene>
<evidence type="ECO:0000313" key="1">
    <source>
        <dbReference type="EMBL" id="ESL01622.1"/>
    </source>
</evidence>
<protein>
    <submittedName>
        <fullName evidence="1">Uncharacterized protein</fullName>
    </submittedName>
</protein>
<reference evidence="1 2" key="1">
    <citation type="submission" date="2013-06" db="EMBL/GenBank/DDBJ databases">
        <authorList>
            <person name="Weinstock G."/>
            <person name="Sodergren E."/>
            <person name="Clifton S."/>
            <person name="Fulton L."/>
            <person name="Fulton B."/>
            <person name="Courtney L."/>
            <person name="Fronick C."/>
            <person name="Harrison M."/>
            <person name="Strong C."/>
            <person name="Farmer C."/>
            <person name="Delahaunty K."/>
            <person name="Markovic C."/>
            <person name="Hall O."/>
            <person name="Minx P."/>
            <person name="Tomlinson C."/>
            <person name="Mitreva M."/>
            <person name="Nelson J."/>
            <person name="Hou S."/>
            <person name="Wollam A."/>
            <person name="Pepin K.H."/>
            <person name="Johnson M."/>
            <person name="Bhonagiri V."/>
            <person name="Nash W.E."/>
            <person name="Warren W."/>
            <person name="Chinwalla A."/>
            <person name="Mardis E.R."/>
            <person name="Wilson R.K."/>
        </authorList>
    </citation>
    <scope>NUCLEOTIDE SEQUENCE [LARGE SCALE GENOMIC DNA]</scope>
    <source>
        <strain evidence="1 2">ATCC 51271</strain>
    </source>
</reference>
<dbReference type="Proteomes" id="UP000018227">
    <property type="component" value="Unassembled WGS sequence"/>
</dbReference>
<accession>V2Y0Q2</accession>
<proteinExistence type="predicted"/>
<organism evidence="1 2">
    <name type="scientific">Catonella morbi ATCC 51271</name>
    <dbReference type="NCBI Taxonomy" id="592026"/>
    <lineage>
        <taxon>Bacteria</taxon>
        <taxon>Bacillati</taxon>
        <taxon>Bacillota</taxon>
        <taxon>Clostridia</taxon>
        <taxon>Lachnospirales</taxon>
        <taxon>Lachnospiraceae</taxon>
        <taxon>Catonella</taxon>
    </lineage>
</organism>
<evidence type="ECO:0000313" key="2">
    <source>
        <dbReference type="Proteomes" id="UP000018227"/>
    </source>
</evidence>